<proteinExistence type="predicted"/>
<sequence length="151" mass="16710">MVQASDTVHRRSKGRSMKSWNDRLNTPGINGVKPTPRTMADVIEGQPMLVPTARQVDDFIRSIPEGVEMDVRALRTALAIEHGAEVTCPVTIGYHLRTVAEAAKEDLERGMMLSDVAPFWRVLDAKTPTTKKLSFGAAFIVAQRKREGLKP</sequence>
<protein>
    <submittedName>
        <fullName evidence="2">Uncharacterized protein</fullName>
    </submittedName>
</protein>
<accession>A0A8E2WDI5</accession>
<gene>
    <name evidence="2" type="ORF">C8D77_103608</name>
</gene>
<evidence type="ECO:0000256" key="1">
    <source>
        <dbReference type="SAM" id="MobiDB-lite"/>
    </source>
</evidence>
<dbReference type="Proteomes" id="UP000245631">
    <property type="component" value="Unassembled WGS sequence"/>
</dbReference>
<comment type="caution">
    <text evidence="2">The sequence shown here is derived from an EMBL/GenBank/DDBJ whole genome shotgun (WGS) entry which is preliminary data.</text>
</comment>
<dbReference type="EMBL" id="QGGH01000003">
    <property type="protein sequence ID" value="PWJ91906.1"/>
    <property type="molecule type" value="Genomic_DNA"/>
</dbReference>
<dbReference type="AlphaFoldDB" id="A0A8E2WDI5"/>
<feature type="region of interest" description="Disordered" evidence="1">
    <location>
        <begin position="1"/>
        <end position="36"/>
    </location>
</feature>
<name>A0A8E2WDI5_RHILI</name>
<evidence type="ECO:0000313" key="3">
    <source>
        <dbReference type="Proteomes" id="UP000245631"/>
    </source>
</evidence>
<evidence type="ECO:0000313" key="2">
    <source>
        <dbReference type="EMBL" id="PWJ91906.1"/>
    </source>
</evidence>
<feature type="compositionally biased region" description="Polar residues" evidence="1">
    <location>
        <begin position="18"/>
        <end position="28"/>
    </location>
</feature>
<organism evidence="2 3">
    <name type="scientific">Rhizobium loti</name>
    <name type="common">Mesorhizobium loti</name>
    <dbReference type="NCBI Taxonomy" id="381"/>
    <lineage>
        <taxon>Bacteria</taxon>
        <taxon>Pseudomonadati</taxon>
        <taxon>Pseudomonadota</taxon>
        <taxon>Alphaproteobacteria</taxon>
        <taxon>Hyphomicrobiales</taxon>
        <taxon>Phyllobacteriaceae</taxon>
        <taxon>Mesorhizobium</taxon>
    </lineage>
</organism>
<reference evidence="2 3" key="1">
    <citation type="submission" date="2018-05" db="EMBL/GenBank/DDBJ databases">
        <title>Genomic Encyclopedia of Type Strains, Phase IV (KMG-IV): sequencing the most valuable type-strain genomes for metagenomic binning, comparative biology and taxonomic classification.</title>
        <authorList>
            <person name="Goeker M."/>
        </authorList>
    </citation>
    <scope>NUCLEOTIDE SEQUENCE [LARGE SCALE GENOMIC DNA]</scope>
    <source>
        <strain evidence="2 3">DSM 2626</strain>
    </source>
</reference>